<protein>
    <submittedName>
        <fullName evidence="1">Uncharacterized protein</fullName>
    </submittedName>
</protein>
<dbReference type="AlphaFoldDB" id="E0XT39"/>
<sequence>MPDGRIHPMDCAGAVNEGHARHREAGPEPGLDVEGFTAPAGALGVRIVENEAGFELALAVIHRRADQEHSGRWVDKHPHPLFLDDLLELLSVLGVLDDVRQSGTAARRKADTQARHILVGLRHEALHPCCGRIGQLDDRFGHFAFLRDSYDDIYRSIDTESQLGIVGHAIGGPWRFPNEVNLDLSDSLYIGDSIRDPERYLAGHRARRGRERHIHTHGTLGVEFHVVDQA</sequence>
<reference evidence="1" key="1">
    <citation type="journal article" date="2011" name="Environ. Microbiol.">
        <title>Time-series analyses of Monterey Bay coastal microbial picoplankton using a 'genome proxy' microarray.</title>
        <authorList>
            <person name="Rich V.I."/>
            <person name="Pham V.D."/>
            <person name="Eppley J."/>
            <person name="Shi Y."/>
            <person name="DeLong E.F."/>
        </authorList>
    </citation>
    <scope>NUCLEOTIDE SEQUENCE</scope>
</reference>
<evidence type="ECO:0000313" key="1">
    <source>
        <dbReference type="EMBL" id="ADI17580.1"/>
    </source>
</evidence>
<accession>E0XT39</accession>
<name>E0XT39_9PROT</name>
<proteinExistence type="predicted"/>
<organism evidence="1">
    <name type="scientific">uncultured alpha proteobacterium HF0130_06E21</name>
    <dbReference type="NCBI Taxonomy" id="710808"/>
    <lineage>
        <taxon>Bacteria</taxon>
        <taxon>Pseudomonadati</taxon>
        <taxon>Pseudomonadota</taxon>
        <taxon>Alphaproteobacteria</taxon>
        <taxon>environmental samples</taxon>
    </lineage>
</organism>
<dbReference type="EMBL" id="GU474868">
    <property type="protein sequence ID" value="ADI17580.1"/>
    <property type="molecule type" value="Genomic_DNA"/>
</dbReference>